<dbReference type="Proteomes" id="UP000030764">
    <property type="component" value="Unassembled WGS sequence"/>
</dbReference>
<name>A0A085LJ40_9BILA</name>
<reference evidence="1 2" key="1">
    <citation type="journal article" date="2014" name="Nat. Genet.">
        <title>Genome and transcriptome of the porcine whipworm Trichuris suis.</title>
        <authorList>
            <person name="Jex A.R."/>
            <person name="Nejsum P."/>
            <person name="Schwarz E.M."/>
            <person name="Hu L."/>
            <person name="Young N.D."/>
            <person name="Hall R.S."/>
            <person name="Korhonen P.K."/>
            <person name="Liao S."/>
            <person name="Thamsborg S."/>
            <person name="Xia J."/>
            <person name="Xu P."/>
            <person name="Wang S."/>
            <person name="Scheerlinck J.P."/>
            <person name="Hofmann A."/>
            <person name="Sternberg P.W."/>
            <person name="Wang J."/>
            <person name="Gasser R.B."/>
        </authorList>
    </citation>
    <scope>NUCLEOTIDE SEQUENCE [LARGE SCALE GENOMIC DNA]</scope>
    <source>
        <strain evidence="1">DCEP-RM93M</strain>
    </source>
</reference>
<sequence length="60" mass="6592">CGTILRLVLIGTRTLFHTCRRIMCSLGHAALPAGLTVIACLAEESCTNGKHWIRRSLTRV</sequence>
<evidence type="ECO:0000313" key="1">
    <source>
        <dbReference type="EMBL" id="KFD44986.1"/>
    </source>
</evidence>
<keyword evidence="2" id="KW-1185">Reference proteome</keyword>
<proteinExistence type="predicted"/>
<gene>
    <name evidence="1" type="ORF">M513_14138</name>
</gene>
<evidence type="ECO:0000313" key="2">
    <source>
        <dbReference type="Proteomes" id="UP000030764"/>
    </source>
</evidence>
<protein>
    <submittedName>
        <fullName evidence="1">Uncharacterized protein</fullName>
    </submittedName>
</protein>
<organism evidence="1 2">
    <name type="scientific">Trichuris suis</name>
    <name type="common">pig whipworm</name>
    <dbReference type="NCBI Taxonomy" id="68888"/>
    <lineage>
        <taxon>Eukaryota</taxon>
        <taxon>Metazoa</taxon>
        <taxon>Ecdysozoa</taxon>
        <taxon>Nematoda</taxon>
        <taxon>Enoplea</taxon>
        <taxon>Dorylaimia</taxon>
        <taxon>Trichinellida</taxon>
        <taxon>Trichuridae</taxon>
        <taxon>Trichuris</taxon>
    </lineage>
</organism>
<dbReference type="AlphaFoldDB" id="A0A085LJ40"/>
<dbReference type="EMBL" id="KL363970">
    <property type="protein sequence ID" value="KFD44986.1"/>
    <property type="molecule type" value="Genomic_DNA"/>
</dbReference>
<feature type="non-terminal residue" evidence="1">
    <location>
        <position position="60"/>
    </location>
</feature>
<feature type="non-terminal residue" evidence="1">
    <location>
        <position position="1"/>
    </location>
</feature>
<accession>A0A085LJ40</accession>